<sequence length="247" mass="27988">MRSHVEWKVSQLYRQSLPAINPRNNRAYTDAQITIVKDRIARYYSRLLKGDEHGAYLFAHSGATDPLDLNVDHINVVTEEGTEKMAPTFAGPFFTDGKLAMCILTLLAHRTYGVPSGSPEEEAIYRDGVPLVTVALALIWVHNIILNFTQEKSLEGYEPIFHRILKFLKRISEGKHGDKARDALIAHLKHLGKELKYSLTSGAFLRLTTWIRDNRAKYEACTGNDGKRKFEDLEASAEHAMPKRARL</sequence>
<gene>
    <name evidence="1" type="ORF">MCHLO_04739</name>
</gene>
<reference evidence="1" key="1">
    <citation type="submission" date="2014-09" db="EMBL/GenBank/DDBJ databases">
        <title>Genome sequence of the luminous mushroom Mycena chlorophos for searching fungal bioluminescence genes.</title>
        <authorList>
            <person name="Tanaka Y."/>
            <person name="Kasuga D."/>
            <person name="Oba Y."/>
            <person name="Hase S."/>
            <person name="Sato K."/>
            <person name="Oba Y."/>
            <person name="Sakakibara Y."/>
        </authorList>
    </citation>
    <scope>NUCLEOTIDE SEQUENCE</scope>
</reference>
<evidence type="ECO:0000313" key="1">
    <source>
        <dbReference type="EMBL" id="GAT47274.1"/>
    </source>
</evidence>
<proteinExistence type="predicted"/>
<dbReference type="Proteomes" id="UP000815677">
    <property type="component" value="Unassembled WGS sequence"/>
</dbReference>
<keyword evidence="2" id="KW-1185">Reference proteome</keyword>
<organism evidence="1 2">
    <name type="scientific">Mycena chlorophos</name>
    <name type="common">Agaric fungus</name>
    <name type="synonym">Agaricus chlorophos</name>
    <dbReference type="NCBI Taxonomy" id="658473"/>
    <lineage>
        <taxon>Eukaryota</taxon>
        <taxon>Fungi</taxon>
        <taxon>Dikarya</taxon>
        <taxon>Basidiomycota</taxon>
        <taxon>Agaricomycotina</taxon>
        <taxon>Agaricomycetes</taxon>
        <taxon>Agaricomycetidae</taxon>
        <taxon>Agaricales</taxon>
        <taxon>Marasmiineae</taxon>
        <taxon>Mycenaceae</taxon>
        <taxon>Mycena</taxon>
    </lineage>
</organism>
<evidence type="ECO:0008006" key="3">
    <source>
        <dbReference type="Google" id="ProtNLM"/>
    </source>
</evidence>
<accession>A0ABQ0L9X4</accession>
<name>A0ABQ0L9X4_MYCCL</name>
<evidence type="ECO:0000313" key="2">
    <source>
        <dbReference type="Proteomes" id="UP000815677"/>
    </source>
</evidence>
<protein>
    <recommendedName>
        <fullName evidence="3">HNH nuclease domain-containing protein</fullName>
    </recommendedName>
</protein>
<dbReference type="EMBL" id="DF843284">
    <property type="protein sequence ID" value="GAT47274.1"/>
    <property type="molecule type" value="Genomic_DNA"/>
</dbReference>